<proteinExistence type="predicted"/>
<evidence type="ECO:0000313" key="2">
    <source>
        <dbReference type="Proteomes" id="UP000019380"/>
    </source>
</evidence>
<accession>D4VJC9</accession>
<dbReference type="EMBL" id="CBXG010000001">
    <property type="protein sequence ID" value="CDM02472.1"/>
    <property type="molecule type" value="Genomic_DNA"/>
</dbReference>
<protein>
    <submittedName>
        <fullName evidence="1">Uncharacterized protein</fullName>
    </submittedName>
</protein>
<comment type="caution">
    <text evidence="1">The sequence shown here is derived from an EMBL/GenBank/DDBJ whole genome shotgun (WGS) entry which is preliminary data.</text>
</comment>
<gene>
    <name evidence="1" type="ORF">BN890_180</name>
</gene>
<reference evidence="1 2" key="1">
    <citation type="submission" date="2013-12" db="EMBL/GenBank/DDBJ databases">
        <title>Improved hybrid genome assemblies of Bacteroides xylanisolvens SD CC 1b and Bacteroides xylanisolvens SD CC 2a using Illumina and 454 Sequencing.</title>
        <authorList>
            <person name="Ramaraj T."/>
            <person name="Sundararajan A."/>
            <person name="Mudge J."/>
            <person name="Schilkey F.D."/>
            <person name="Delvecchio V."/>
            <person name="Donlon M."/>
            <person name="Ziemer C."/>
        </authorList>
    </citation>
    <scope>NUCLEOTIDE SEQUENCE [LARGE SCALE GENOMIC DNA]</scope>
</reference>
<dbReference type="Proteomes" id="UP000019380">
    <property type="component" value="Unassembled WGS sequence"/>
</dbReference>
<organism evidence="1 2">
    <name type="scientific">Bacteroides xylanisolvens SD CC 1b</name>
    <dbReference type="NCBI Taxonomy" id="702447"/>
    <lineage>
        <taxon>Bacteria</taxon>
        <taxon>Pseudomonadati</taxon>
        <taxon>Bacteroidota</taxon>
        <taxon>Bacteroidia</taxon>
        <taxon>Bacteroidales</taxon>
        <taxon>Bacteroidaceae</taxon>
        <taxon>Bacteroides</taxon>
    </lineage>
</organism>
<name>D4VJC9_9BACE</name>
<dbReference type="AlphaFoldDB" id="D4VJC9"/>
<evidence type="ECO:0000313" key="1">
    <source>
        <dbReference type="EMBL" id="CDM02472.1"/>
    </source>
</evidence>
<sequence length="39" mass="4353">MEVVKTVPVYQSLLVEQSERLDKRAYPVIGSNPADCMAD</sequence>